<dbReference type="PANTHER" id="PTHR15020">
    <property type="entry name" value="FLAVIN REDUCTASE-RELATED"/>
    <property type="match status" value="1"/>
</dbReference>
<evidence type="ECO:0000313" key="4">
    <source>
        <dbReference type="Proteomes" id="UP000273001"/>
    </source>
</evidence>
<evidence type="ECO:0000256" key="1">
    <source>
        <dbReference type="SAM" id="MobiDB-lite"/>
    </source>
</evidence>
<evidence type="ECO:0000313" key="3">
    <source>
        <dbReference type="EMBL" id="AYD89407.1"/>
    </source>
</evidence>
<name>A0ABM6Z360_9ACTO</name>
<dbReference type="SUPFAM" id="SSF51735">
    <property type="entry name" value="NAD(P)-binding Rossmann-fold domains"/>
    <property type="match status" value="1"/>
</dbReference>
<keyword evidence="4" id="KW-1185">Reference proteome</keyword>
<feature type="region of interest" description="Disordered" evidence="1">
    <location>
        <begin position="1"/>
        <end position="22"/>
    </location>
</feature>
<dbReference type="InterPro" id="IPR016040">
    <property type="entry name" value="NAD(P)-bd_dom"/>
</dbReference>
<organism evidence="3 4">
    <name type="scientific">Actinomyces lilanjuaniae</name>
    <dbReference type="NCBI Taxonomy" id="2321394"/>
    <lineage>
        <taxon>Bacteria</taxon>
        <taxon>Bacillati</taxon>
        <taxon>Actinomycetota</taxon>
        <taxon>Actinomycetes</taxon>
        <taxon>Actinomycetales</taxon>
        <taxon>Actinomycetaceae</taxon>
        <taxon>Actinomyces</taxon>
    </lineage>
</organism>
<dbReference type="Proteomes" id="UP000273001">
    <property type="component" value="Chromosome"/>
</dbReference>
<reference evidence="3 4" key="1">
    <citation type="submission" date="2018-09" db="EMBL/GenBank/DDBJ databases">
        <authorList>
            <person name="Li J."/>
        </authorList>
    </citation>
    <scope>NUCLEOTIDE SEQUENCE [LARGE SCALE GENOMIC DNA]</scope>
    <source>
        <strain evidence="3 4">2129</strain>
    </source>
</reference>
<protein>
    <submittedName>
        <fullName evidence="3">NAD-dependent epimerase/dehydratase family protein</fullName>
    </submittedName>
</protein>
<evidence type="ECO:0000259" key="2">
    <source>
        <dbReference type="Pfam" id="PF13460"/>
    </source>
</evidence>
<dbReference type="InterPro" id="IPR036291">
    <property type="entry name" value="NAD(P)-bd_dom_sf"/>
</dbReference>
<dbReference type="EMBL" id="CP032514">
    <property type="protein sequence ID" value="AYD89407.1"/>
    <property type="molecule type" value="Genomic_DNA"/>
</dbReference>
<dbReference type="PANTHER" id="PTHR15020:SF11">
    <property type="entry name" value="OS06G0360300 PROTEIN"/>
    <property type="match status" value="1"/>
</dbReference>
<feature type="domain" description="NAD(P)-binding" evidence="2">
    <location>
        <begin position="91"/>
        <end position="271"/>
    </location>
</feature>
<gene>
    <name evidence="3" type="ORF">D5R93_03860</name>
</gene>
<proteinExistence type="predicted"/>
<sequence>MRPWVVSRAGGTRSGGAGGPGSWLLEVGGSARNPTRLPCIEVLGGLPRQVFRVFRPRGSSRVQGSSDRLRPRRQQTYLKERRTMTTVLIIGATGQVGRVVVEEALAREATVRAQTRSASRARRRLPRGAEVVEASPSDVDALCPVLTGADAVVLTHGTDSDGRGGATFYDVVRAVIDALDALGQPTTHVSLMTTMNASHSATVTGYEFVEWKRRAERLLRASGLSYTIVRPGWFDYQGSGDRRIDLRQGDLVTGQPGVDRHHIAQVLLEGALNPSGSRRTVEVFSASGSPVTDFEALLAATRADEPGSLDGVLDTNNVALTEEPARVQEDVARLAGR</sequence>
<feature type="compositionally biased region" description="Gly residues" evidence="1">
    <location>
        <begin position="12"/>
        <end position="21"/>
    </location>
</feature>
<accession>A0ABM6Z360</accession>
<dbReference type="Gene3D" id="3.40.50.720">
    <property type="entry name" value="NAD(P)-binding Rossmann-like Domain"/>
    <property type="match status" value="1"/>
</dbReference>
<dbReference type="Pfam" id="PF13460">
    <property type="entry name" value="NAD_binding_10"/>
    <property type="match status" value="1"/>
</dbReference>